<dbReference type="EMBL" id="OC877542">
    <property type="protein sequence ID" value="CAD7640092.1"/>
    <property type="molecule type" value="Genomic_DNA"/>
</dbReference>
<dbReference type="InterPro" id="IPR001298">
    <property type="entry name" value="Filamin/ABP280_rpt"/>
</dbReference>
<dbReference type="PANTHER" id="PTHR38537">
    <property type="entry name" value="JITTERBUG, ISOFORM N"/>
    <property type="match status" value="1"/>
</dbReference>
<dbReference type="Gene3D" id="2.60.40.10">
    <property type="entry name" value="Immunoglobulins"/>
    <property type="match status" value="2"/>
</dbReference>
<dbReference type="Pfam" id="PF00630">
    <property type="entry name" value="Filamin"/>
    <property type="match status" value="2"/>
</dbReference>
<name>A0A7R9LER4_9ACAR</name>
<proteinExistence type="inferred from homology"/>
<dbReference type="FunFam" id="2.60.40.10:FF:000001">
    <property type="entry name" value="Filamin-C isoform b"/>
    <property type="match status" value="1"/>
</dbReference>
<feature type="non-terminal residue" evidence="5">
    <location>
        <position position="364"/>
    </location>
</feature>
<dbReference type="InterPro" id="IPR001715">
    <property type="entry name" value="CH_dom"/>
</dbReference>
<dbReference type="PROSITE" id="PS50194">
    <property type="entry name" value="FILAMIN_REPEAT"/>
    <property type="match status" value="2"/>
</dbReference>
<dbReference type="OrthoDB" id="18740at2759"/>
<evidence type="ECO:0000259" key="4">
    <source>
        <dbReference type="PROSITE" id="PS50021"/>
    </source>
</evidence>
<keyword evidence="6" id="KW-1185">Reference proteome</keyword>
<dbReference type="PROSITE" id="PS50021">
    <property type="entry name" value="CH"/>
    <property type="match status" value="1"/>
</dbReference>
<sequence>MFSIITENAKSDTTEPISIDLPIDGQTDSIDIVDGKVKLICGVMWTLVLHYSISMPMWEGEDESMYKEKGGPTPKQRLLKWIQNKAGPDVPINNFSTDWNDGRAIGALVDACAPGLCPDWERWKPEDRLKNATEAMKIAEQFLSVAQLVAPEEMTNPKVDELSMMTYLAQFPKAKLKDNAPTRPRHNPKRVRCYGPGVQPTGVNMGAKTSFTVDTFSAGQGDVQVFLQDPSGKQTPVEVKANDDPGKTYTCSYTAKLEGPHKVIVKFSGVEVPKSPFDVEVKGVAGDASKVKCDGPGIRPTGLKVGTPTTFDIDTKEAGVGQVDVQVIDPKGKSSSVPIRVRQNDEDPTKFKCEYAPQLEGPHK</sequence>
<evidence type="ECO:0000256" key="1">
    <source>
        <dbReference type="ARBA" id="ARBA00009238"/>
    </source>
</evidence>
<dbReference type="InterPro" id="IPR014756">
    <property type="entry name" value="Ig_E-set"/>
</dbReference>
<dbReference type="Gene3D" id="1.10.418.10">
    <property type="entry name" value="Calponin-like domain"/>
    <property type="match status" value="2"/>
</dbReference>
<protein>
    <recommendedName>
        <fullName evidence="4">Calponin-homology (CH) domain-containing protein</fullName>
    </recommendedName>
</protein>
<dbReference type="AlphaFoldDB" id="A0A7R9LER4"/>
<dbReference type="EMBL" id="CAJPIZ010022967">
    <property type="protein sequence ID" value="CAG2118088.1"/>
    <property type="molecule type" value="Genomic_DNA"/>
</dbReference>
<accession>A0A7R9LER4</accession>
<dbReference type="Pfam" id="PF00307">
    <property type="entry name" value="CH"/>
    <property type="match status" value="1"/>
</dbReference>
<feature type="domain" description="Calponin-homology (CH)" evidence="4">
    <location>
        <begin position="72"/>
        <end position="176"/>
    </location>
</feature>
<feature type="repeat" description="Filamin" evidence="3">
    <location>
        <begin position="183"/>
        <end position="281"/>
    </location>
</feature>
<dbReference type="SUPFAM" id="SSF47576">
    <property type="entry name" value="Calponin-homology domain, CH-domain"/>
    <property type="match status" value="1"/>
</dbReference>
<feature type="repeat" description="Filamin" evidence="3">
    <location>
        <begin position="283"/>
        <end position="364"/>
    </location>
</feature>
<dbReference type="SUPFAM" id="SSF81296">
    <property type="entry name" value="E set domains"/>
    <property type="match status" value="2"/>
</dbReference>
<dbReference type="GO" id="GO:0030036">
    <property type="term" value="P:actin cytoskeleton organization"/>
    <property type="evidence" value="ECO:0007669"/>
    <property type="project" value="InterPro"/>
</dbReference>
<dbReference type="Proteomes" id="UP000759131">
    <property type="component" value="Unassembled WGS sequence"/>
</dbReference>
<dbReference type="GO" id="GO:0051015">
    <property type="term" value="F:actin filament binding"/>
    <property type="evidence" value="ECO:0007669"/>
    <property type="project" value="InterPro"/>
</dbReference>
<evidence type="ECO:0000313" key="5">
    <source>
        <dbReference type="EMBL" id="CAD7640092.1"/>
    </source>
</evidence>
<evidence type="ECO:0000256" key="3">
    <source>
        <dbReference type="PROSITE-ProRule" id="PRU00087"/>
    </source>
</evidence>
<dbReference type="PANTHER" id="PTHR38537:SF8">
    <property type="entry name" value="FILAMIN-A"/>
    <property type="match status" value="1"/>
</dbReference>
<evidence type="ECO:0000313" key="6">
    <source>
        <dbReference type="Proteomes" id="UP000759131"/>
    </source>
</evidence>
<dbReference type="InterPro" id="IPR013783">
    <property type="entry name" value="Ig-like_fold"/>
</dbReference>
<reference evidence="5" key="1">
    <citation type="submission" date="2020-11" db="EMBL/GenBank/DDBJ databases">
        <authorList>
            <person name="Tran Van P."/>
        </authorList>
    </citation>
    <scope>NUCLEOTIDE SEQUENCE</scope>
</reference>
<dbReference type="InterPro" id="IPR036872">
    <property type="entry name" value="CH_dom_sf"/>
</dbReference>
<keyword evidence="2" id="KW-0677">Repeat</keyword>
<evidence type="ECO:0000256" key="2">
    <source>
        <dbReference type="ARBA" id="ARBA00022737"/>
    </source>
</evidence>
<dbReference type="InterPro" id="IPR044801">
    <property type="entry name" value="Filamin"/>
</dbReference>
<gene>
    <name evidence="5" type="ORF">OSB1V03_LOCUS18040</name>
</gene>
<dbReference type="SMART" id="SM00557">
    <property type="entry name" value="IG_FLMN"/>
    <property type="match status" value="2"/>
</dbReference>
<dbReference type="InterPro" id="IPR017868">
    <property type="entry name" value="Filamin/ABP280_repeat-like"/>
</dbReference>
<dbReference type="SMART" id="SM00033">
    <property type="entry name" value="CH"/>
    <property type="match status" value="1"/>
</dbReference>
<organism evidence="5">
    <name type="scientific">Medioppia subpectinata</name>
    <dbReference type="NCBI Taxonomy" id="1979941"/>
    <lineage>
        <taxon>Eukaryota</taxon>
        <taxon>Metazoa</taxon>
        <taxon>Ecdysozoa</taxon>
        <taxon>Arthropoda</taxon>
        <taxon>Chelicerata</taxon>
        <taxon>Arachnida</taxon>
        <taxon>Acari</taxon>
        <taxon>Acariformes</taxon>
        <taxon>Sarcoptiformes</taxon>
        <taxon>Oribatida</taxon>
        <taxon>Brachypylina</taxon>
        <taxon>Oppioidea</taxon>
        <taxon>Oppiidae</taxon>
        <taxon>Medioppia</taxon>
    </lineage>
</organism>
<comment type="similarity">
    <text evidence="1">Belongs to the filamin family.</text>
</comment>